<name>A0A0F7ST94_PHARH</name>
<dbReference type="EMBL" id="LN483166">
    <property type="protein sequence ID" value="CED84721.1"/>
    <property type="molecule type" value="Genomic_DNA"/>
</dbReference>
<dbReference type="GO" id="GO:0061630">
    <property type="term" value="F:ubiquitin protein ligase activity"/>
    <property type="evidence" value="ECO:0007669"/>
    <property type="project" value="TreeGrafter"/>
</dbReference>
<feature type="compositionally biased region" description="Low complexity" evidence="5">
    <location>
        <begin position="378"/>
        <end position="394"/>
    </location>
</feature>
<evidence type="ECO:0000256" key="3">
    <source>
        <dbReference type="ARBA" id="ARBA00022833"/>
    </source>
</evidence>
<dbReference type="AlphaFoldDB" id="A0A0F7ST94"/>
<dbReference type="GO" id="GO:0016567">
    <property type="term" value="P:protein ubiquitination"/>
    <property type="evidence" value="ECO:0007669"/>
    <property type="project" value="TreeGrafter"/>
</dbReference>
<dbReference type="GO" id="GO:0005737">
    <property type="term" value="C:cytoplasm"/>
    <property type="evidence" value="ECO:0007669"/>
    <property type="project" value="TreeGrafter"/>
</dbReference>
<dbReference type="PANTHER" id="PTHR15710:SF243">
    <property type="entry name" value="E3 UBIQUITIN-PROTEIN LIGASE PRAJA-2 ISOFORM X1"/>
    <property type="match status" value="1"/>
</dbReference>
<protein>
    <submittedName>
        <fullName evidence="7">FOG: Predicted E3 ubiquitin ligase</fullName>
    </submittedName>
</protein>
<keyword evidence="1" id="KW-0479">Metal-binding</keyword>
<dbReference type="Gene3D" id="3.30.40.10">
    <property type="entry name" value="Zinc/RING finger domain, C3HC4 (zinc finger)"/>
    <property type="match status" value="1"/>
</dbReference>
<feature type="region of interest" description="Disordered" evidence="5">
    <location>
        <begin position="1"/>
        <end position="432"/>
    </location>
</feature>
<feature type="compositionally biased region" description="Polar residues" evidence="5">
    <location>
        <begin position="606"/>
        <end position="617"/>
    </location>
</feature>
<keyword evidence="2 4" id="KW-0863">Zinc-finger</keyword>
<keyword evidence="3" id="KW-0862">Zinc</keyword>
<evidence type="ECO:0000256" key="5">
    <source>
        <dbReference type="SAM" id="MobiDB-lite"/>
    </source>
</evidence>
<dbReference type="GO" id="GO:0008270">
    <property type="term" value="F:zinc ion binding"/>
    <property type="evidence" value="ECO:0007669"/>
    <property type="project" value="UniProtKB-KW"/>
</dbReference>
<evidence type="ECO:0000256" key="4">
    <source>
        <dbReference type="PROSITE-ProRule" id="PRU00175"/>
    </source>
</evidence>
<feature type="region of interest" description="Disordered" evidence="5">
    <location>
        <begin position="597"/>
        <end position="666"/>
    </location>
</feature>
<dbReference type="InterPro" id="IPR013083">
    <property type="entry name" value="Znf_RING/FYVE/PHD"/>
</dbReference>
<dbReference type="CDD" id="cd16454">
    <property type="entry name" value="RING-H2_PA-TM-RING"/>
    <property type="match status" value="1"/>
</dbReference>
<dbReference type="InterPro" id="IPR001841">
    <property type="entry name" value="Znf_RING"/>
</dbReference>
<accession>A0A0F7ST94</accession>
<evidence type="ECO:0000313" key="7">
    <source>
        <dbReference type="EMBL" id="CED84721.1"/>
    </source>
</evidence>
<feature type="compositionally biased region" description="Polar residues" evidence="5">
    <location>
        <begin position="342"/>
        <end position="357"/>
    </location>
</feature>
<feature type="domain" description="RING-type" evidence="6">
    <location>
        <begin position="533"/>
        <end position="576"/>
    </location>
</feature>
<keyword evidence="7" id="KW-0436">Ligase</keyword>
<feature type="compositionally biased region" description="Polar residues" evidence="5">
    <location>
        <begin position="42"/>
        <end position="53"/>
    </location>
</feature>
<sequence length="805" mass="86011">MSDQSPPDPPSPTIPSPSIDSPQASASSLAAGEQERPRVPASTESSNVRNMMMSQDDISEGRARFMQALLQMGLAPPTGAPSTSPLQLPEFNTNQPRRPGDPEIPQNGNQQSSEFTFEFIFESGPEEDMAVDDEGAPGSEADMMRMANMMFGSWENSSPQATPGSTAPSTEPALSANPSNPPSGSSLASTQPAANVDPPSHSGPTSTPAPGSRPQPSRLPSFGGMLSFLPPSFFANQPTGRELERAPSNSPSNGYERPANPPEDALAPPSSINMLPPIFLGGFNGSAVPRPFTSETDSSNSIPAAAPGANPDQQPIVPTLQDDVMRATSQMFGGLNPPVIPPSTSAPNTSRNSNAGSNPVGENATPSVHPMPFLTQPLLSSIFQSIGSSGSPQPTADESTANPNAEGPTVNSAPDDPTQPSLQGRPPMPPNLNLFLSRLFSRLPFPSSPGSVERSDPIDPSQPNRGQPSFIIAVSFGGPPPMEDKAPDPVRAAELVNALDKPSKALLKRLDRVHRLDEGTDGVAEVDRQGARCAVCMESLLDDEEGDVRSLPCSHAYHENCLLPWLSTHTNCPSCRFDLDPLSTTLNTSRINHRNPFLRRGAFGTRTPTTSTAQIPSAGSLVRPHPYSRNSTPSSSRPGTPSESNPSTTITASTPDTSTHPSPRSLLSIANPFALSAESETPTPTNPSSELTYVPPPARLTLLEHLLSLERRHHLRCSMPSCIFGPSEEDPTPDPRLMFSLSKPGDRDAILKTCEHEFHEECFRPQVETVGDRLQVNEEEALLMIFRFWLGLRCLQSVFPTERHV</sequence>
<organism evidence="7">
    <name type="scientific">Phaffia rhodozyma</name>
    <name type="common">Yeast</name>
    <name type="synonym">Xanthophyllomyces dendrorhous</name>
    <dbReference type="NCBI Taxonomy" id="264483"/>
    <lineage>
        <taxon>Eukaryota</taxon>
        <taxon>Fungi</taxon>
        <taxon>Dikarya</taxon>
        <taxon>Basidiomycota</taxon>
        <taxon>Agaricomycotina</taxon>
        <taxon>Tremellomycetes</taxon>
        <taxon>Cystofilobasidiales</taxon>
        <taxon>Mrakiaceae</taxon>
        <taxon>Phaffia</taxon>
    </lineage>
</organism>
<evidence type="ECO:0000256" key="2">
    <source>
        <dbReference type="ARBA" id="ARBA00022771"/>
    </source>
</evidence>
<feature type="compositionally biased region" description="Low complexity" evidence="5">
    <location>
        <begin position="172"/>
        <end position="189"/>
    </location>
</feature>
<feature type="compositionally biased region" description="Polar residues" evidence="5">
    <location>
        <begin position="80"/>
        <end position="96"/>
    </location>
</feature>
<dbReference type="PROSITE" id="PS50089">
    <property type="entry name" value="ZF_RING_2"/>
    <property type="match status" value="1"/>
</dbReference>
<evidence type="ECO:0000259" key="6">
    <source>
        <dbReference type="PROSITE" id="PS50089"/>
    </source>
</evidence>
<dbReference type="SUPFAM" id="SSF57850">
    <property type="entry name" value="RING/U-box"/>
    <property type="match status" value="1"/>
</dbReference>
<dbReference type="SMART" id="SM00184">
    <property type="entry name" value="RING"/>
    <property type="match status" value="1"/>
</dbReference>
<feature type="compositionally biased region" description="Acidic residues" evidence="5">
    <location>
        <begin position="124"/>
        <end position="135"/>
    </location>
</feature>
<evidence type="ECO:0000256" key="1">
    <source>
        <dbReference type="ARBA" id="ARBA00022723"/>
    </source>
</evidence>
<feature type="compositionally biased region" description="Polar residues" evidence="5">
    <location>
        <begin position="154"/>
        <end position="169"/>
    </location>
</feature>
<feature type="compositionally biased region" description="Pro residues" evidence="5">
    <location>
        <begin position="1"/>
        <end position="15"/>
    </location>
</feature>
<feature type="region of interest" description="Disordered" evidence="5">
    <location>
        <begin position="446"/>
        <end position="467"/>
    </location>
</feature>
<feature type="compositionally biased region" description="Polar residues" evidence="5">
    <location>
        <begin position="293"/>
        <end position="302"/>
    </location>
</feature>
<reference evidence="7" key="1">
    <citation type="submission" date="2014-08" db="EMBL/GenBank/DDBJ databases">
        <authorList>
            <person name="Sharma Rahul"/>
            <person name="Thines Marco"/>
        </authorList>
    </citation>
    <scope>NUCLEOTIDE SEQUENCE</scope>
</reference>
<feature type="compositionally biased region" description="Low complexity" evidence="5">
    <location>
        <begin position="112"/>
        <end position="123"/>
    </location>
</feature>
<feature type="compositionally biased region" description="Low complexity" evidence="5">
    <location>
        <begin position="628"/>
        <end position="659"/>
    </location>
</feature>
<proteinExistence type="predicted"/>
<dbReference type="GO" id="GO:0016874">
    <property type="term" value="F:ligase activity"/>
    <property type="evidence" value="ECO:0007669"/>
    <property type="project" value="UniProtKB-KW"/>
</dbReference>
<dbReference type="Pfam" id="PF13639">
    <property type="entry name" value="zf-RING_2"/>
    <property type="match status" value="1"/>
</dbReference>
<dbReference type="PANTHER" id="PTHR15710">
    <property type="entry name" value="E3 UBIQUITIN-PROTEIN LIGASE PRAJA"/>
    <property type="match status" value="1"/>
</dbReference>